<dbReference type="InterPro" id="IPR011006">
    <property type="entry name" value="CheY-like_superfamily"/>
</dbReference>
<keyword evidence="15" id="KW-0175">Coiled coil</keyword>
<evidence type="ECO:0000256" key="15">
    <source>
        <dbReference type="SAM" id="Coils"/>
    </source>
</evidence>
<evidence type="ECO:0000256" key="7">
    <source>
        <dbReference type="ARBA" id="ARBA00022679"/>
    </source>
</evidence>
<keyword evidence="4" id="KW-1003">Cell membrane</keyword>
<feature type="domain" description="HPt" evidence="19">
    <location>
        <begin position="723"/>
        <end position="816"/>
    </location>
</feature>
<keyword evidence="8 16" id="KW-0812">Transmembrane</keyword>
<dbReference type="PROSITE" id="PS50109">
    <property type="entry name" value="HIS_KIN"/>
    <property type="match status" value="1"/>
</dbReference>
<evidence type="ECO:0000259" key="19">
    <source>
        <dbReference type="PROSITE" id="PS50894"/>
    </source>
</evidence>
<dbReference type="InterPro" id="IPR036890">
    <property type="entry name" value="HATPase_C_sf"/>
</dbReference>
<evidence type="ECO:0000256" key="12">
    <source>
        <dbReference type="ARBA" id="ARBA00023136"/>
    </source>
</evidence>
<dbReference type="Gene3D" id="1.20.120.160">
    <property type="entry name" value="HPT domain"/>
    <property type="match status" value="1"/>
</dbReference>
<sequence length="816" mass="92583">MESKNSYIPLKVFISYIALASLVISVGWVLYSENVIYSNIESKIAYEKTKIFKVSQLFSNVYKTESLARKTIQSNSESDYKLYIKESDSLRVKIDSLKKIVTTQSQIVLLDSVNYLLAEKTKNIQQLKSIKNKASDEVTVNNAIDELTKLEFSLRKLQLEDFTKNPEKLGSYQRNVLQKYVDYLNQNIPDDSTNTLSKKASDSILSTSKKLLSSVKRETEKKKESLNYQENKLLKNEILISEQLRKVLRMIEREIIINSIKYNTEKEKSLKKINEIVTGAAIVGLLLTIFFSILIASDFSKTQLYKKQLEIANFKTRNLLKSREQLISTVSHDLKTPLSTIVGYTELLDNSDVNTKQSYFIKNIRNSSQYISQLVQDLLDFSQIEAGKITIEKKPFLLPEIITEVAKSIQSVYIQKDIELIIDTDEKLNQRVIGDSFRLKQILSNIIGNAYKFTEKGFIKINASINDKGDFVIIKVEDSGIGIEKKNQNLIFEEFAQANENIEKKYGGTGLGLAISKKIATLLGGDLNLKSVFGKGSTFEIQLPLIFDTNSESQLEEPTTEEYITPLTSSKTAIVIDDDTNLLGLTSEVLKQNNYTVLAFNNANDALKTIQNTPFDFIITDIQMPEIDGFQFLEKLKQTTNSQYQDQPIIALTGREDLHLKVYLDAGFTTVVKKPYSPKMLLKTIFSLFDSSYKIEPEDKEISNSNLEKGFSLDSLKSFLTNDEEALQEVLKTFVTTTKESLVALEESVTNKDRTTISAIAHRIAPMFKQINAIEVSKILSNLEQKKYSDTDLETLFSELKTKINSLLLILEDEIT</sequence>
<proteinExistence type="predicted"/>
<keyword evidence="12 16" id="KW-0472">Membrane</keyword>
<dbReference type="SUPFAM" id="SSF55874">
    <property type="entry name" value="ATPase domain of HSP90 chaperone/DNA topoisomerase II/histidine kinase"/>
    <property type="match status" value="1"/>
</dbReference>
<accession>A0ABV5FIL0</accession>
<evidence type="ECO:0000256" key="3">
    <source>
        <dbReference type="ARBA" id="ARBA00012438"/>
    </source>
</evidence>
<dbReference type="Pfam" id="PF02518">
    <property type="entry name" value="HATPase_c"/>
    <property type="match status" value="1"/>
</dbReference>
<feature type="modified residue" description="4-aspartylphosphate" evidence="14">
    <location>
        <position position="621"/>
    </location>
</feature>
<comment type="catalytic activity">
    <reaction evidence="1">
        <text>ATP + protein L-histidine = ADP + protein N-phospho-L-histidine.</text>
        <dbReference type="EC" id="2.7.13.3"/>
    </reaction>
</comment>
<evidence type="ECO:0000256" key="5">
    <source>
        <dbReference type="ARBA" id="ARBA00022519"/>
    </source>
</evidence>
<dbReference type="RefSeq" id="WP_290267227.1">
    <property type="nucleotide sequence ID" value="NZ_JAUFQQ010000005.1"/>
</dbReference>
<keyword evidence="11 16" id="KW-1133">Transmembrane helix</keyword>
<evidence type="ECO:0000256" key="6">
    <source>
        <dbReference type="ARBA" id="ARBA00022553"/>
    </source>
</evidence>
<keyword evidence="10" id="KW-0547">Nucleotide-binding</keyword>
<feature type="coiled-coil region" evidence="15">
    <location>
        <begin position="117"/>
        <end position="160"/>
    </location>
</feature>
<evidence type="ECO:0000313" key="20">
    <source>
        <dbReference type="EMBL" id="MFB9063389.1"/>
    </source>
</evidence>
<feature type="transmembrane region" description="Helical" evidence="16">
    <location>
        <begin position="12"/>
        <end position="31"/>
    </location>
</feature>
<dbReference type="InterPro" id="IPR036641">
    <property type="entry name" value="HPT_dom_sf"/>
</dbReference>
<dbReference type="InterPro" id="IPR036097">
    <property type="entry name" value="HisK_dim/P_sf"/>
</dbReference>
<keyword evidence="6 14" id="KW-0597">Phosphoprotein</keyword>
<dbReference type="SUPFAM" id="SSF47226">
    <property type="entry name" value="Histidine-containing phosphotransfer domain, HPT domain"/>
    <property type="match status" value="1"/>
</dbReference>
<comment type="caution">
    <text evidence="20">The sequence shown here is derived from an EMBL/GenBank/DDBJ whole genome shotgun (WGS) entry which is preliminary data.</text>
</comment>
<dbReference type="EMBL" id="JBHMEX010000014">
    <property type="protein sequence ID" value="MFB9063389.1"/>
    <property type="molecule type" value="Genomic_DNA"/>
</dbReference>
<reference evidence="20 21" key="1">
    <citation type="submission" date="2024-09" db="EMBL/GenBank/DDBJ databases">
        <authorList>
            <person name="Sun Q."/>
            <person name="Mori K."/>
        </authorList>
    </citation>
    <scope>NUCLEOTIDE SEQUENCE [LARGE SCALE GENOMIC DNA]</scope>
    <source>
        <strain evidence="20 21">CECT 7908</strain>
    </source>
</reference>
<evidence type="ECO:0000259" key="18">
    <source>
        <dbReference type="PROSITE" id="PS50110"/>
    </source>
</evidence>
<dbReference type="SUPFAM" id="SSF52172">
    <property type="entry name" value="CheY-like"/>
    <property type="match status" value="1"/>
</dbReference>
<dbReference type="PROSITE" id="PS50894">
    <property type="entry name" value="HPT"/>
    <property type="match status" value="1"/>
</dbReference>
<dbReference type="SUPFAM" id="SSF47384">
    <property type="entry name" value="Homodimeric domain of signal transducing histidine kinase"/>
    <property type="match status" value="1"/>
</dbReference>
<dbReference type="Gene3D" id="3.30.565.10">
    <property type="entry name" value="Histidine kinase-like ATPase, C-terminal domain"/>
    <property type="match status" value="1"/>
</dbReference>
<keyword evidence="9 20" id="KW-0418">Kinase</keyword>
<dbReference type="SMART" id="SM00388">
    <property type="entry name" value="HisKA"/>
    <property type="match status" value="1"/>
</dbReference>
<gene>
    <name evidence="20" type="ORF">ACFFUQ_05085</name>
</gene>
<feature type="domain" description="Response regulatory" evidence="18">
    <location>
        <begin position="572"/>
        <end position="689"/>
    </location>
</feature>
<feature type="transmembrane region" description="Helical" evidence="16">
    <location>
        <begin position="276"/>
        <end position="296"/>
    </location>
</feature>
<comment type="subcellular location">
    <subcellularLocation>
        <location evidence="2">Cell inner membrane</location>
        <topology evidence="2">Multi-pass membrane protein</topology>
    </subcellularLocation>
</comment>
<name>A0ABV5FIL0_9FLAO</name>
<evidence type="ECO:0000256" key="11">
    <source>
        <dbReference type="ARBA" id="ARBA00022989"/>
    </source>
</evidence>
<dbReference type="InterPro" id="IPR004358">
    <property type="entry name" value="Sig_transdc_His_kin-like_C"/>
</dbReference>
<evidence type="ECO:0000256" key="14">
    <source>
        <dbReference type="PROSITE-ProRule" id="PRU00169"/>
    </source>
</evidence>
<evidence type="ECO:0000259" key="17">
    <source>
        <dbReference type="PROSITE" id="PS50109"/>
    </source>
</evidence>
<evidence type="ECO:0000256" key="8">
    <source>
        <dbReference type="ARBA" id="ARBA00022692"/>
    </source>
</evidence>
<keyword evidence="5" id="KW-0997">Cell inner membrane</keyword>
<dbReference type="PANTHER" id="PTHR43047">
    <property type="entry name" value="TWO-COMPONENT HISTIDINE PROTEIN KINASE"/>
    <property type="match status" value="1"/>
</dbReference>
<evidence type="ECO:0000256" key="16">
    <source>
        <dbReference type="SAM" id="Phobius"/>
    </source>
</evidence>
<dbReference type="GO" id="GO:0016301">
    <property type="term" value="F:kinase activity"/>
    <property type="evidence" value="ECO:0007669"/>
    <property type="project" value="UniProtKB-KW"/>
</dbReference>
<evidence type="ECO:0000256" key="2">
    <source>
        <dbReference type="ARBA" id="ARBA00004429"/>
    </source>
</evidence>
<keyword evidence="21" id="KW-1185">Reference proteome</keyword>
<protein>
    <recommendedName>
        <fullName evidence="3">histidine kinase</fullName>
        <ecNumber evidence="3">2.7.13.3</ecNumber>
    </recommendedName>
</protein>
<dbReference type="Pfam" id="PF00072">
    <property type="entry name" value="Response_reg"/>
    <property type="match status" value="1"/>
</dbReference>
<feature type="modified residue" description="Phosphohistidine" evidence="13">
    <location>
        <position position="762"/>
    </location>
</feature>
<evidence type="ECO:0000256" key="10">
    <source>
        <dbReference type="ARBA" id="ARBA00022840"/>
    </source>
</evidence>
<keyword evidence="10" id="KW-0067">ATP-binding</keyword>
<dbReference type="SMART" id="SM00387">
    <property type="entry name" value="HATPase_c"/>
    <property type="match status" value="1"/>
</dbReference>
<dbReference type="PRINTS" id="PR00344">
    <property type="entry name" value="BCTRLSENSOR"/>
</dbReference>
<dbReference type="Gene3D" id="3.40.50.2300">
    <property type="match status" value="1"/>
</dbReference>
<dbReference type="InterPro" id="IPR003594">
    <property type="entry name" value="HATPase_dom"/>
</dbReference>
<evidence type="ECO:0000256" key="1">
    <source>
        <dbReference type="ARBA" id="ARBA00000085"/>
    </source>
</evidence>
<dbReference type="InterPro" id="IPR001789">
    <property type="entry name" value="Sig_transdc_resp-reg_receiver"/>
</dbReference>
<dbReference type="InterPro" id="IPR008207">
    <property type="entry name" value="Sig_transdc_His_kin_Hpt_dom"/>
</dbReference>
<dbReference type="InterPro" id="IPR005467">
    <property type="entry name" value="His_kinase_dom"/>
</dbReference>
<organism evidence="20 21">
    <name type="scientific">Flavobacterium branchiarum</name>
    <dbReference type="NCBI Taxonomy" id="1114870"/>
    <lineage>
        <taxon>Bacteria</taxon>
        <taxon>Pseudomonadati</taxon>
        <taxon>Bacteroidota</taxon>
        <taxon>Flavobacteriia</taxon>
        <taxon>Flavobacteriales</taxon>
        <taxon>Flavobacteriaceae</taxon>
        <taxon>Flavobacterium</taxon>
    </lineage>
</organism>
<dbReference type="PROSITE" id="PS50110">
    <property type="entry name" value="RESPONSE_REGULATORY"/>
    <property type="match status" value="1"/>
</dbReference>
<feature type="domain" description="Histidine kinase" evidence="17">
    <location>
        <begin position="329"/>
        <end position="547"/>
    </location>
</feature>
<dbReference type="CDD" id="cd00156">
    <property type="entry name" value="REC"/>
    <property type="match status" value="1"/>
</dbReference>
<dbReference type="CDD" id="cd00082">
    <property type="entry name" value="HisKA"/>
    <property type="match status" value="1"/>
</dbReference>
<evidence type="ECO:0000256" key="13">
    <source>
        <dbReference type="PROSITE-ProRule" id="PRU00110"/>
    </source>
</evidence>
<dbReference type="CDD" id="cd16922">
    <property type="entry name" value="HATPase_EvgS-ArcB-TorS-like"/>
    <property type="match status" value="1"/>
</dbReference>
<keyword evidence="7" id="KW-0808">Transferase</keyword>
<dbReference type="EC" id="2.7.13.3" evidence="3"/>
<evidence type="ECO:0000256" key="4">
    <source>
        <dbReference type="ARBA" id="ARBA00022475"/>
    </source>
</evidence>
<dbReference type="Pfam" id="PF00512">
    <property type="entry name" value="HisKA"/>
    <property type="match status" value="1"/>
</dbReference>
<evidence type="ECO:0000256" key="9">
    <source>
        <dbReference type="ARBA" id="ARBA00022777"/>
    </source>
</evidence>
<dbReference type="SMART" id="SM00448">
    <property type="entry name" value="REC"/>
    <property type="match status" value="1"/>
</dbReference>
<dbReference type="Proteomes" id="UP001589589">
    <property type="component" value="Unassembled WGS sequence"/>
</dbReference>
<dbReference type="PANTHER" id="PTHR43047:SF64">
    <property type="entry name" value="HISTIDINE KINASE CONTAINING CHEY-HOMOLOGOUS RECEIVER DOMAIN AND PAS DOMAIN-RELATED"/>
    <property type="match status" value="1"/>
</dbReference>
<dbReference type="InterPro" id="IPR003661">
    <property type="entry name" value="HisK_dim/P_dom"/>
</dbReference>
<evidence type="ECO:0000313" key="21">
    <source>
        <dbReference type="Proteomes" id="UP001589589"/>
    </source>
</evidence>
<dbReference type="Gene3D" id="1.10.287.130">
    <property type="match status" value="1"/>
</dbReference>